<evidence type="ECO:0000313" key="1">
    <source>
        <dbReference type="EMBL" id="DAD71368.1"/>
    </source>
</evidence>
<reference evidence="1" key="1">
    <citation type="journal article" date="2021" name="Proc. Natl. Acad. Sci. U.S.A.">
        <title>A Catalog of Tens of Thousands of Viruses from Human Metagenomes Reveals Hidden Associations with Chronic Diseases.</title>
        <authorList>
            <person name="Tisza M.J."/>
            <person name="Buck C.B."/>
        </authorList>
    </citation>
    <scope>NUCLEOTIDE SEQUENCE</scope>
    <source>
        <strain evidence="1">CtbQZ1</strain>
    </source>
</reference>
<name>A0A8S5LNC4_9CAUD</name>
<proteinExistence type="predicted"/>
<organism evidence="1">
    <name type="scientific">Siphoviridae sp. ctbQZ1</name>
    <dbReference type="NCBI Taxonomy" id="2827581"/>
    <lineage>
        <taxon>Viruses</taxon>
        <taxon>Duplodnaviria</taxon>
        <taxon>Heunggongvirae</taxon>
        <taxon>Uroviricota</taxon>
        <taxon>Caudoviricetes</taxon>
    </lineage>
</organism>
<keyword evidence="1" id="KW-0240">DNA-directed RNA polymerase</keyword>
<dbReference type="EMBL" id="BK015881">
    <property type="protein sequence ID" value="DAD71368.1"/>
    <property type="molecule type" value="Genomic_DNA"/>
</dbReference>
<accession>A0A8S5LNC4</accession>
<keyword evidence="1" id="KW-0804">Transcription</keyword>
<sequence length="75" mass="8485">MAVFFIYKKETSMEKVTIYCPDCGRIAGHYDGRSTIDHPCKCKKCNHIVIYRVATGKIEIKPITKRACSSGVLFI</sequence>
<protein>
    <submittedName>
        <fullName evidence="1">DNA-directed RNA polymerase</fullName>
    </submittedName>
</protein>
<dbReference type="GO" id="GO:0000428">
    <property type="term" value="C:DNA-directed RNA polymerase complex"/>
    <property type="evidence" value="ECO:0007669"/>
    <property type="project" value="UniProtKB-KW"/>
</dbReference>